<dbReference type="PANTHER" id="PTHR46586">
    <property type="entry name" value="ANKYRIN REPEAT-CONTAINING PROTEIN"/>
    <property type="match status" value="1"/>
</dbReference>
<dbReference type="EMBL" id="CDMZ01003274">
    <property type="protein sequence ID" value="CEM45765.1"/>
    <property type="molecule type" value="Genomic_DNA"/>
</dbReference>
<sequence>MAEEGEVNVEQSGQAADGADKKLEEAQEKIATLEAKVEDLVKENKELREFHRLMGLPAADFVRQLMKLHGDLHSFHNLDPMRTYRLMRDAAENGSLEDVKWLVEKRQLPLARDMKQFSEESKEWRRTMGLLSGAARANRLDLLKWLVDEKGVSLKGFKQSWFPLHFGEVVGQLTPGQFLMAAAAAGGHYEAQDLLEFCRERGVALSETAANHAARYGQLDFLRWLKQQNCPMTGKEVAKYAKQKQQQDVLDWLQDEGMV</sequence>
<evidence type="ECO:0008006" key="3">
    <source>
        <dbReference type="Google" id="ProtNLM"/>
    </source>
</evidence>
<proteinExistence type="predicted"/>
<feature type="region of interest" description="Disordered" evidence="1">
    <location>
        <begin position="1"/>
        <end position="23"/>
    </location>
</feature>
<accession>A0A0G4HNI0</accession>
<dbReference type="PANTHER" id="PTHR46586:SF3">
    <property type="entry name" value="ANKYRIN REPEAT-CONTAINING PROTEIN"/>
    <property type="match status" value="1"/>
</dbReference>
<reference evidence="2" key="1">
    <citation type="submission" date="2014-11" db="EMBL/GenBank/DDBJ databases">
        <authorList>
            <person name="Otto D Thomas"/>
            <person name="Naeem Raeece"/>
        </authorList>
    </citation>
    <scope>NUCLEOTIDE SEQUENCE</scope>
</reference>
<dbReference type="AlphaFoldDB" id="A0A0G4HNI0"/>
<dbReference type="PhylomeDB" id="A0A0G4HNI0"/>
<name>A0A0G4HNI0_9ALVE</name>
<dbReference type="VEuPathDB" id="CryptoDB:Cvel_29479"/>
<dbReference type="Gene3D" id="1.25.40.20">
    <property type="entry name" value="Ankyrin repeat-containing domain"/>
    <property type="match status" value="1"/>
</dbReference>
<dbReference type="Gene3D" id="1.20.5.490">
    <property type="entry name" value="Single helix bin"/>
    <property type="match status" value="1"/>
</dbReference>
<gene>
    <name evidence="2" type="ORF">Cvel_29479</name>
</gene>
<organism evidence="2">
    <name type="scientific">Chromera velia CCMP2878</name>
    <dbReference type="NCBI Taxonomy" id="1169474"/>
    <lineage>
        <taxon>Eukaryota</taxon>
        <taxon>Sar</taxon>
        <taxon>Alveolata</taxon>
        <taxon>Colpodellida</taxon>
        <taxon>Chromeraceae</taxon>
        <taxon>Chromera</taxon>
    </lineage>
</organism>
<dbReference type="SUPFAM" id="SSF140860">
    <property type="entry name" value="Pseudo ankyrin repeat-like"/>
    <property type="match status" value="1"/>
</dbReference>
<evidence type="ECO:0000256" key="1">
    <source>
        <dbReference type="SAM" id="MobiDB-lite"/>
    </source>
</evidence>
<evidence type="ECO:0000313" key="2">
    <source>
        <dbReference type="EMBL" id="CEM45765.1"/>
    </source>
</evidence>
<protein>
    <recommendedName>
        <fullName evidence="3">Ankyrin repeat domain-containing protein</fullName>
    </recommendedName>
</protein>
<dbReference type="InterPro" id="IPR036770">
    <property type="entry name" value="Ankyrin_rpt-contain_sf"/>
</dbReference>
<dbReference type="InterPro" id="IPR052050">
    <property type="entry name" value="SecEffector_AnkRepeat"/>
</dbReference>